<dbReference type="InterPro" id="IPR046350">
    <property type="entry name" value="Cystatin_sf"/>
</dbReference>
<keyword evidence="6" id="KW-1185">Reference proteome</keyword>
<evidence type="ECO:0000313" key="6">
    <source>
        <dbReference type="Proteomes" id="UP001141806"/>
    </source>
</evidence>
<dbReference type="Gene3D" id="3.10.450.10">
    <property type="match status" value="1"/>
</dbReference>
<dbReference type="AlphaFoldDB" id="A0A9Q0QYM7"/>
<name>A0A9Q0QYM7_9MAGN</name>
<dbReference type="PANTHER" id="PTHR47364">
    <property type="entry name" value="CYSTEINE PROTEINASE INHIBITOR 5"/>
    <property type="match status" value="1"/>
</dbReference>
<dbReference type="CDD" id="cd00042">
    <property type="entry name" value="CY"/>
    <property type="match status" value="1"/>
</dbReference>
<dbReference type="EMBL" id="JAMYWD010000003">
    <property type="protein sequence ID" value="KAJ4977112.1"/>
    <property type="molecule type" value="Genomic_DNA"/>
</dbReference>
<feature type="domain" description="Cystatin" evidence="3">
    <location>
        <begin position="88"/>
        <end position="176"/>
    </location>
</feature>
<dbReference type="SMART" id="SM00043">
    <property type="entry name" value="CY"/>
    <property type="match status" value="1"/>
</dbReference>
<evidence type="ECO:0000256" key="1">
    <source>
        <dbReference type="ARBA" id="ARBA00022690"/>
    </source>
</evidence>
<dbReference type="Proteomes" id="UP001141806">
    <property type="component" value="Unassembled WGS sequence"/>
</dbReference>
<sequence>MKYRASSNCSRIVPPHPDISHEDFLDEDQGPVVDHSIINFVPLCTVDEIGTKRVEEEKKKLKSKNSRCNNVGNLEMLKASVVDTEPTTTDGGWRPGNVTDPKIQEIGNFSIIQHNRETKEDLQFVSVKQAAYQDTTGRKYSIILTAKDHGVVADYGSIVYENLQKGAKELIAFKKFAS</sequence>
<dbReference type="PANTHER" id="PTHR47364:SF2">
    <property type="entry name" value="CYSTEINE PROTEINASE INHIBITOR 5"/>
    <property type="match status" value="1"/>
</dbReference>
<dbReference type="OrthoDB" id="2016588at2759"/>
<comment type="caution">
    <text evidence="4">The sequence shown here is derived from an EMBL/GenBank/DDBJ whole genome shotgun (WGS) entry which is preliminary data.</text>
</comment>
<dbReference type="GO" id="GO:0004869">
    <property type="term" value="F:cysteine-type endopeptidase inhibitor activity"/>
    <property type="evidence" value="ECO:0007669"/>
    <property type="project" value="UniProtKB-KW"/>
</dbReference>
<evidence type="ECO:0000313" key="5">
    <source>
        <dbReference type="EMBL" id="KAJ4977112.1"/>
    </source>
</evidence>
<gene>
    <name evidence="4" type="ORF">NE237_001994</name>
    <name evidence="5" type="ORF">NE237_002218</name>
</gene>
<keyword evidence="1" id="KW-0646">Protease inhibitor</keyword>
<protein>
    <recommendedName>
        <fullName evidence="3">Cystatin domain-containing protein</fullName>
    </recommendedName>
</protein>
<proteinExistence type="predicted"/>
<dbReference type="SUPFAM" id="SSF54403">
    <property type="entry name" value="Cystatin/monellin"/>
    <property type="match status" value="1"/>
</dbReference>
<organism evidence="4 6">
    <name type="scientific">Protea cynaroides</name>
    <dbReference type="NCBI Taxonomy" id="273540"/>
    <lineage>
        <taxon>Eukaryota</taxon>
        <taxon>Viridiplantae</taxon>
        <taxon>Streptophyta</taxon>
        <taxon>Embryophyta</taxon>
        <taxon>Tracheophyta</taxon>
        <taxon>Spermatophyta</taxon>
        <taxon>Magnoliopsida</taxon>
        <taxon>Proteales</taxon>
        <taxon>Proteaceae</taxon>
        <taxon>Protea</taxon>
    </lineage>
</organism>
<evidence type="ECO:0000259" key="3">
    <source>
        <dbReference type="SMART" id="SM00043"/>
    </source>
</evidence>
<dbReference type="EMBL" id="JAMYWD010000003">
    <property type="protein sequence ID" value="KAJ4976888.1"/>
    <property type="molecule type" value="Genomic_DNA"/>
</dbReference>
<evidence type="ECO:0000313" key="4">
    <source>
        <dbReference type="EMBL" id="KAJ4976888.1"/>
    </source>
</evidence>
<reference evidence="4" key="1">
    <citation type="journal article" date="2023" name="Plant J.">
        <title>The genome of the king protea, Protea cynaroides.</title>
        <authorList>
            <person name="Chang J."/>
            <person name="Duong T.A."/>
            <person name="Schoeman C."/>
            <person name="Ma X."/>
            <person name="Roodt D."/>
            <person name="Barker N."/>
            <person name="Li Z."/>
            <person name="Van de Peer Y."/>
            <person name="Mizrachi E."/>
        </authorList>
    </citation>
    <scope>NUCLEOTIDE SEQUENCE</scope>
    <source>
        <tissue evidence="4">Young leaves</tissue>
    </source>
</reference>
<keyword evidence="2" id="KW-0789">Thiol protease inhibitor</keyword>
<accession>A0A9Q0QYM7</accession>
<dbReference type="Pfam" id="PF16845">
    <property type="entry name" value="SQAPI"/>
    <property type="match status" value="1"/>
</dbReference>
<evidence type="ECO:0000256" key="2">
    <source>
        <dbReference type="ARBA" id="ARBA00022704"/>
    </source>
</evidence>
<dbReference type="InterPro" id="IPR000010">
    <property type="entry name" value="Cystatin_dom"/>
</dbReference>